<evidence type="ECO:0000313" key="1">
    <source>
        <dbReference type="EMBL" id="SUB78000.1"/>
    </source>
</evidence>
<accession>A0A379DHY7</accession>
<protein>
    <submittedName>
        <fullName evidence="1">Uncharacterized protein</fullName>
    </submittedName>
</protein>
<dbReference type="EMBL" id="UGTI01000001">
    <property type="protein sequence ID" value="SUB78000.1"/>
    <property type="molecule type" value="Genomic_DNA"/>
</dbReference>
<organism evidence="1 2">
    <name type="scientific">Porphyromonas macacae</name>
    <dbReference type="NCBI Taxonomy" id="28115"/>
    <lineage>
        <taxon>Bacteria</taxon>
        <taxon>Pseudomonadati</taxon>
        <taxon>Bacteroidota</taxon>
        <taxon>Bacteroidia</taxon>
        <taxon>Bacteroidales</taxon>
        <taxon>Porphyromonadaceae</taxon>
        <taxon>Porphyromonas</taxon>
    </lineage>
</organism>
<sequence>MGYKTTQIQLDSIHFSDKLINVNLEEDSYLLDPIIVVPSKFSAEKYFQERKKNLLLPYYRTYFFDLDFVLNENNKTDHFYTGHALGTSCRNQTDIDSASLVISEVISYNAKLLTILKRASEVSYLMANAFCHKSDRKNFYCTYMGSIDGFELWEFSIRKQKEMPWNLQEDDELRCIVSLDKDGFINRIKTQLTSSSEYSASYLLDTEFGLHKKKLIPSIIKIDLVPNARNEDLKSLSLVINYSNFRKEK</sequence>
<reference evidence="1 2" key="1">
    <citation type="submission" date="2018-06" db="EMBL/GenBank/DDBJ databases">
        <authorList>
            <consortium name="Pathogen Informatics"/>
            <person name="Doyle S."/>
        </authorList>
    </citation>
    <scope>NUCLEOTIDE SEQUENCE [LARGE SCALE GENOMIC DNA]</scope>
    <source>
        <strain evidence="1 2">NCTC13100</strain>
    </source>
</reference>
<gene>
    <name evidence="1" type="ORF">NCTC13100_01151</name>
</gene>
<dbReference type="Proteomes" id="UP000254263">
    <property type="component" value="Unassembled WGS sequence"/>
</dbReference>
<evidence type="ECO:0000313" key="2">
    <source>
        <dbReference type="Proteomes" id="UP000254263"/>
    </source>
</evidence>
<proteinExistence type="predicted"/>
<name>A0A379DHY7_9PORP</name>
<dbReference type="AlphaFoldDB" id="A0A379DHY7"/>